<accession>A0ABW2V428</accession>
<keyword evidence="1" id="KW-0472">Membrane</keyword>
<evidence type="ECO:0000313" key="3">
    <source>
        <dbReference type="Proteomes" id="UP001596528"/>
    </source>
</evidence>
<sequence>MERIVLLVVAFVMGYVFIVMPMPVILVHHQIASLPRDILSLAGLAMMIYSAAEIVMSLIHIRRGGNGKK</sequence>
<keyword evidence="3" id="KW-1185">Reference proteome</keyword>
<dbReference type="RefSeq" id="WP_138789578.1">
    <property type="nucleotide sequence ID" value="NZ_JBHTGQ010000011.1"/>
</dbReference>
<feature type="transmembrane region" description="Helical" evidence="1">
    <location>
        <begin position="5"/>
        <end position="26"/>
    </location>
</feature>
<keyword evidence="1" id="KW-1133">Transmembrane helix</keyword>
<proteinExistence type="predicted"/>
<comment type="caution">
    <text evidence="2">The sequence shown here is derived from an EMBL/GenBank/DDBJ whole genome shotgun (WGS) entry which is preliminary data.</text>
</comment>
<organism evidence="2 3">
    <name type="scientific">Paenibacillus thermoaerophilus</name>
    <dbReference type="NCBI Taxonomy" id="1215385"/>
    <lineage>
        <taxon>Bacteria</taxon>
        <taxon>Bacillati</taxon>
        <taxon>Bacillota</taxon>
        <taxon>Bacilli</taxon>
        <taxon>Bacillales</taxon>
        <taxon>Paenibacillaceae</taxon>
        <taxon>Paenibacillus</taxon>
    </lineage>
</organism>
<feature type="transmembrane region" description="Helical" evidence="1">
    <location>
        <begin position="38"/>
        <end position="59"/>
    </location>
</feature>
<reference evidence="3" key="1">
    <citation type="journal article" date="2019" name="Int. J. Syst. Evol. Microbiol.">
        <title>The Global Catalogue of Microorganisms (GCM) 10K type strain sequencing project: providing services to taxonomists for standard genome sequencing and annotation.</title>
        <authorList>
            <consortium name="The Broad Institute Genomics Platform"/>
            <consortium name="The Broad Institute Genome Sequencing Center for Infectious Disease"/>
            <person name="Wu L."/>
            <person name="Ma J."/>
        </authorList>
    </citation>
    <scope>NUCLEOTIDE SEQUENCE [LARGE SCALE GENOMIC DNA]</scope>
    <source>
        <strain evidence="3">JCM 18657</strain>
    </source>
</reference>
<dbReference type="EMBL" id="JBHTGQ010000011">
    <property type="protein sequence ID" value="MFC7749342.1"/>
    <property type="molecule type" value="Genomic_DNA"/>
</dbReference>
<dbReference type="Proteomes" id="UP001596528">
    <property type="component" value="Unassembled WGS sequence"/>
</dbReference>
<name>A0ABW2V428_9BACL</name>
<protein>
    <submittedName>
        <fullName evidence="2">Uncharacterized protein</fullName>
    </submittedName>
</protein>
<evidence type="ECO:0000256" key="1">
    <source>
        <dbReference type="SAM" id="Phobius"/>
    </source>
</evidence>
<gene>
    <name evidence="2" type="ORF">ACFQWB_05210</name>
</gene>
<evidence type="ECO:0000313" key="2">
    <source>
        <dbReference type="EMBL" id="MFC7749342.1"/>
    </source>
</evidence>
<keyword evidence="1" id="KW-0812">Transmembrane</keyword>